<reference evidence="1" key="2">
    <citation type="submission" date="2019-06" db="EMBL/GenBank/DDBJ databases">
        <title>Genomics analysis of Aphanomyces spp. identifies a new class of oomycete effector associated with host adaptation.</title>
        <authorList>
            <person name="Gaulin E."/>
        </authorList>
    </citation>
    <scope>NUCLEOTIDE SEQUENCE</scope>
    <source>
        <strain evidence="1">CBS 578.67</strain>
    </source>
</reference>
<protein>
    <submittedName>
        <fullName evidence="2">Aste57867_17316 protein</fullName>
    </submittedName>
</protein>
<dbReference type="Proteomes" id="UP000332933">
    <property type="component" value="Unassembled WGS sequence"/>
</dbReference>
<keyword evidence="3" id="KW-1185">Reference proteome</keyword>
<evidence type="ECO:0000313" key="2">
    <source>
        <dbReference type="EMBL" id="VFT94072.1"/>
    </source>
</evidence>
<gene>
    <name evidence="2" type="primary">Aste57867_17316</name>
    <name evidence="1" type="ORF">As57867_017257</name>
    <name evidence="2" type="ORF">ASTE57867_17316</name>
</gene>
<evidence type="ECO:0000313" key="3">
    <source>
        <dbReference type="Proteomes" id="UP000332933"/>
    </source>
</evidence>
<reference evidence="2 3" key="1">
    <citation type="submission" date="2019-03" db="EMBL/GenBank/DDBJ databases">
        <authorList>
            <person name="Gaulin E."/>
            <person name="Dumas B."/>
        </authorList>
    </citation>
    <scope>NUCLEOTIDE SEQUENCE [LARGE SCALE GENOMIC DNA]</scope>
    <source>
        <strain evidence="2">CBS 568.67</strain>
    </source>
</reference>
<sequence length="132" mass="15551">MDVTLHIELFKRQNCIESVLSHPTFAFCTQELLWGLAFANYKHGRKVIQITDQETRQYFYDRLFFCGRYEVFPGPPVHVSNTAVVVMTYDHGICAQVFHEYKSADRQLNFRGFIQCNKIIERVQDIKGNQKR</sequence>
<dbReference type="AlphaFoldDB" id="A0A485L8A7"/>
<dbReference type="EMBL" id="CAADRA010006111">
    <property type="protein sequence ID" value="VFT94072.1"/>
    <property type="molecule type" value="Genomic_DNA"/>
</dbReference>
<organism evidence="2 3">
    <name type="scientific">Aphanomyces stellatus</name>
    <dbReference type="NCBI Taxonomy" id="120398"/>
    <lineage>
        <taxon>Eukaryota</taxon>
        <taxon>Sar</taxon>
        <taxon>Stramenopiles</taxon>
        <taxon>Oomycota</taxon>
        <taxon>Saprolegniomycetes</taxon>
        <taxon>Saprolegniales</taxon>
        <taxon>Verrucalvaceae</taxon>
        <taxon>Aphanomyces</taxon>
    </lineage>
</organism>
<name>A0A485L8A7_9STRA</name>
<evidence type="ECO:0000313" key="1">
    <source>
        <dbReference type="EMBL" id="KAF0691473.1"/>
    </source>
</evidence>
<proteinExistence type="predicted"/>
<accession>A0A485L8A7</accession>
<dbReference type="EMBL" id="VJMH01006090">
    <property type="protein sequence ID" value="KAF0691473.1"/>
    <property type="molecule type" value="Genomic_DNA"/>
</dbReference>